<gene>
    <name evidence="1" type="ORF">V1525DRAFT_391543</name>
</gene>
<keyword evidence="1" id="KW-0489">Methyltransferase</keyword>
<keyword evidence="2" id="KW-1185">Reference proteome</keyword>
<dbReference type="Proteomes" id="UP001433508">
    <property type="component" value="Unassembled WGS sequence"/>
</dbReference>
<organism evidence="1 2">
    <name type="scientific">Lipomyces kononenkoae</name>
    <name type="common">Yeast</name>
    <dbReference type="NCBI Taxonomy" id="34357"/>
    <lineage>
        <taxon>Eukaryota</taxon>
        <taxon>Fungi</taxon>
        <taxon>Dikarya</taxon>
        <taxon>Ascomycota</taxon>
        <taxon>Saccharomycotina</taxon>
        <taxon>Lipomycetes</taxon>
        <taxon>Lipomycetales</taxon>
        <taxon>Lipomycetaceae</taxon>
        <taxon>Lipomyces</taxon>
    </lineage>
</organism>
<evidence type="ECO:0000313" key="1">
    <source>
        <dbReference type="EMBL" id="KAK9234341.1"/>
    </source>
</evidence>
<protein>
    <submittedName>
        <fullName evidence="1">S-adenosyl-L-methionine-dependent methyltransferase</fullName>
    </submittedName>
</protein>
<keyword evidence="1" id="KW-0808">Transferase</keyword>
<dbReference type="EMBL" id="MU971486">
    <property type="protein sequence ID" value="KAK9234341.1"/>
    <property type="molecule type" value="Genomic_DNA"/>
</dbReference>
<sequence length="236" mass="26405">MASDLAAQNRAHFNQVASTYDSDFEDALRSLANAVQARRDWIGVDWDGPVKVLDYACGTGVISRALEPYATKLIGLDVSEEMVAKYNAHARALGSNPEKMSALIGNLTDKENPPLEQFSDSKFFDFDLIVVGMALHHMEDPTYAISRLGERLKKGGVLLVIDKLLPLDIYDAEEFIGDAMKTSRHRGFAKGQVTTMFKEAGIDRRFDIVVLKEPIYIRRGALEMKWTLFFAKGERV</sequence>
<proteinExistence type="predicted"/>
<reference evidence="2" key="1">
    <citation type="journal article" date="2024" name="Front. Bioeng. Biotechnol.">
        <title>Genome-scale model development and genomic sequencing of the oleaginous clade Lipomyces.</title>
        <authorList>
            <person name="Czajka J.J."/>
            <person name="Han Y."/>
            <person name="Kim J."/>
            <person name="Mondo S.J."/>
            <person name="Hofstad B.A."/>
            <person name="Robles A."/>
            <person name="Haridas S."/>
            <person name="Riley R."/>
            <person name="LaButti K."/>
            <person name="Pangilinan J."/>
            <person name="Andreopoulos W."/>
            <person name="Lipzen A."/>
            <person name="Yan J."/>
            <person name="Wang M."/>
            <person name="Ng V."/>
            <person name="Grigoriev I.V."/>
            <person name="Spatafora J.W."/>
            <person name="Magnuson J.K."/>
            <person name="Baker S.E."/>
            <person name="Pomraning K.R."/>
        </authorList>
    </citation>
    <scope>NUCLEOTIDE SEQUENCE [LARGE SCALE GENOMIC DNA]</scope>
    <source>
        <strain evidence="2">CBS 7786</strain>
    </source>
</reference>
<name>A0ACC3SRS8_LIPKO</name>
<accession>A0ACC3SRS8</accession>
<evidence type="ECO:0000313" key="2">
    <source>
        <dbReference type="Proteomes" id="UP001433508"/>
    </source>
</evidence>
<comment type="caution">
    <text evidence="1">The sequence shown here is derived from an EMBL/GenBank/DDBJ whole genome shotgun (WGS) entry which is preliminary data.</text>
</comment>